<dbReference type="InterPro" id="IPR011335">
    <property type="entry name" value="Restrct_endonuc-II-like"/>
</dbReference>
<evidence type="ECO:0000313" key="3">
    <source>
        <dbReference type="Proteomes" id="UP000008461"/>
    </source>
</evidence>
<accession>F4KWI8</accession>
<sequence>MVKQQRKSTHWEVDLPDDLVLTTMAELSEEAFEQLCAKNRDLRIEHEADGKVTIMAPVHFDSGFFEGEVFGELRNFVKHSGVGGRVIGPSTGFKLPDGSTKSPDTAWVNAEKLANLPAEERKKFAAVVPDFVIEIRSESDKLKPLKQKMEKHGLLMACALPGCSIQLSKKPTFIGRMGV</sequence>
<dbReference type="HOGENOM" id="CLU_076312_3_0_10"/>
<dbReference type="InterPro" id="IPR008538">
    <property type="entry name" value="Uma2"/>
</dbReference>
<name>F4KWI8_HALH1</name>
<dbReference type="Gene3D" id="3.90.1570.10">
    <property type="entry name" value="tt1808, chain A"/>
    <property type="match status" value="1"/>
</dbReference>
<dbReference type="OrthoDB" id="9799703at2"/>
<gene>
    <name evidence="2" type="ordered locus">Halhy_3473</name>
</gene>
<dbReference type="PANTHER" id="PTHR34107">
    <property type="entry name" value="SLL0198 PROTEIN-RELATED"/>
    <property type="match status" value="1"/>
</dbReference>
<dbReference type="KEGG" id="hhy:Halhy_3473"/>
<dbReference type="CDD" id="cd06260">
    <property type="entry name" value="DUF820-like"/>
    <property type="match status" value="1"/>
</dbReference>
<organism evidence="2 3">
    <name type="scientific">Haliscomenobacter hydrossis (strain ATCC 27775 / DSM 1100 / LMG 10767 / O)</name>
    <dbReference type="NCBI Taxonomy" id="760192"/>
    <lineage>
        <taxon>Bacteria</taxon>
        <taxon>Pseudomonadati</taxon>
        <taxon>Bacteroidota</taxon>
        <taxon>Saprospiria</taxon>
        <taxon>Saprospirales</taxon>
        <taxon>Haliscomenobacteraceae</taxon>
        <taxon>Haliscomenobacter</taxon>
    </lineage>
</organism>
<reference key="2">
    <citation type="submission" date="2011-04" db="EMBL/GenBank/DDBJ databases">
        <title>Complete sequence of chromosome of Haliscomenobacter hydrossis DSM 1100.</title>
        <authorList>
            <consortium name="US DOE Joint Genome Institute (JGI-PGF)"/>
            <person name="Lucas S."/>
            <person name="Han J."/>
            <person name="Lapidus A."/>
            <person name="Bruce D."/>
            <person name="Goodwin L."/>
            <person name="Pitluck S."/>
            <person name="Peters L."/>
            <person name="Kyrpides N."/>
            <person name="Mavromatis K."/>
            <person name="Ivanova N."/>
            <person name="Ovchinnikova G."/>
            <person name="Pagani I."/>
            <person name="Daligault H."/>
            <person name="Detter J.C."/>
            <person name="Han C."/>
            <person name="Land M."/>
            <person name="Hauser L."/>
            <person name="Markowitz V."/>
            <person name="Cheng J.-F."/>
            <person name="Hugenholtz P."/>
            <person name="Woyke T."/>
            <person name="Wu D."/>
            <person name="Verbarg S."/>
            <person name="Frueling A."/>
            <person name="Brambilla E."/>
            <person name="Klenk H.-P."/>
            <person name="Eisen J.A."/>
        </authorList>
    </citation>
    <scope>NUCLEOTIDE SEQUENCE</scope>
    <source>
        <strain>DSM 1100</strain>
    </source>
</reference>
<evidence type="ECO:0000259" key="1">
    <source>
        <dbReference type="Pfam" id="PF05685"/>
    </source>
</evidence>
<dbReference type="STRING" id="760192.Halhy_3473"/>
<dbReference type="PANTHER" id="PTHR34107:SF7">
    <property type="entry name" value="SLR2092 PROTEIN"/>
    <property type="match status" value="1"/>
</dbReference>
<dbReference type="EMBL" id="CP002691">
    <property type="protein sequence ID" value="AEE51328.1"/>
    <property type="molecule type" value="Genomic_DNA"/>
</dbReference>
<dbReference type="Pfam" id="PF05685">
    <property type="entry name" value="Uma2"/>
    <property type="match status" value="1"/>
</dbReference>
<dbReference type="SUPFAM" id="SSF52980">
    <property type="entry name" value="Restriction endonuclease-like"/>
    <property type="match status" value="1"/>
</dbReference>
<reference evidence="2 3" key="1">
    <citation type="journal article" date="2011" name="Stand. Genomic Sci.">
        <title>Complete genome sequence of Haliscomenobacter hydrossis type strain (O).</title>
        <authorList>
            <consortium name="US DOE Joint Genome Institute (JGI-PGF)"/>
            <person name="Daligault H."/>
            <person name="Lapidus A."/>
            <person name="Zeytun A."/>
            <person name="Nolan M."/>
            <person name="Lucas S."/>
            <person name="Del Rio T.G."/>
            <person name="Tice H."/>
            <person name="Cheng J.F."/>
            <person name="Tapia R."/>
            <person name="Han C."/>
            <person name="Goodwin L."/>
            <person name="Pitluck S."/>
            <person name="Liolios K."/>
            <person name="Pagani I."/>
            <person name="Ivanova N."/>
            <person name="Huntemann M."/>
            <person name="Mavromatis K."/>
            <person name="Mikhailova N."/>
            <person name="Pati A."/>
            <person name="Chen A."/>
            <person name="Palaniappan K."/>
            <person name="Land M."/>
            <person name="Hauser L."/>
            <person name="Brambilla E.M."/>
            <person name="Rohde M."/>
            <person name="Verbarg S."/>
            <person name="Goker M."/>
            <person name="Bristow J."/>
            <person name="Eisen J.A."/>
            <person name="Markowitz V."/>
            <person name="Hugenholtz P."/>
            <person name="Kyrpides N.C."/>
            <person name="Klenk H.P."/>
            <person name="Woyke T."/>
        </authorList>
    </citation>
    <scope>NUCLEOTIDE SEQUENCE [LARGE SCALE GENOMIC DNA]</scope>
    <source>
        <strain evidence="3">ATCC 27775 / DSM 1100 / LMG 10767 / O</strain>
    </source>
</reference>
<dbReference type="eggNOG" id="COG4636">
    <property type="taxonomic scope" value="Bacteria"/>
</dbReference>
<dbReference type="RefSeq" id="WP_013765868.1">
    <property type="nucleotide sequence ID" value="NC_015510.1"/>
</dbReference>
<proteinExistence type="predicted"/>
<evidence type="ECO:0000313" key="2">
    <source>
        <dbReference type="EMBL" id="AEE51328.1"/>
    </source>
</evidence>
<keyword evidence="3" id="KW-1185">Reference proteome</keyword>
<dbReference type="InterPro" id="IPR012296">
    <property type="entry name" value="Nuclease_put_TT1808"/>
</dbReference>
<protein>
    <recommendedName>
        <fullName evidence="1">Putative restriction endonuclease domain-containing protein</fullName>
    </recommendedName>
</protein>
<feature type="domain" description="Putative restriction endonuclease" evidence="1">
    <location>
        <begin position="30"/>
        <end position="152"/>
    </location>
</feature>
<dbReference type="Proteomes" id="UP000008461">
    <property type="component" value="Chromosome"/>
</dbReference>
<dbReference type="AlphaFoldDB" id="F4KWI8"/>